<name>A0A8E2EVS3_9PEZI</name>
<dbReference type="InterPro" id="IPR001202">
    <property type="entry name" value="WW_dom"/>
</dbReference>
<sequence length="203" mass="22986">GGRGPPPEVPWPWQAQWDGDADRWVFVNGETGERRWDAEGLQVGEAGLGNAWRNEEGRMDRRWDNSVQDVEDVPEDAARWAGRKVGAAFLSFSVYSSQDISDLPQDVAYGAERRYDNAVQDVEDVPDDVAGFVGRRVGDVERFDGRVERRWDDGVERVEEAPERLADDVGGFFGRKEEEVERFGEGVDGAYDQGRYEGRGDRW</sequence>
<dbReference type="AlphaFoldDB" id="A0A8E2EVS3"/>
<dbReference type="EMBL" id="KV750262">
    <property type="protein sequence ID" value="OCL05520.1"/>
    <property type="molecule type" value="Genomic_DNA"/>
</dbReference>
<dbReference type="OrthoDB" id="2367685at2759"/>
<accession>A0A8E2EVS3</accession>
<evidence type="ECO:0000259" key="1">
    <source>
        <dbReference type="PROSITE" id="PS50020"/>
    </source>
</evidence>
<dbReference type="PROSITE" id="PS50020">
    <property type="entry name" value="WW_DOMAIN_2"/>
    <property type="match status" value="1"/>
</dbReference>
<organism evidence="2 3">
    <name type="scientific">Glonium stellatum</name>
    <dbReference type="NCBI Taxonomy" id="574774"/>
    <lineage>
        <taxon>Eukaryota</taxon>
        <taxon>Fungi</taxon>
        <taxon>Dikarya</taxon>
        <taxon>Ascomycota</taxon>
        <taxon>Pezizomycotina</taxon>
        <taxon>Dothideomycetes</taxon>
        <taxon>Pleosporomycetidae</taxon>
        <taxon>Gloniales</taxon>
        <taxon>Gloniaceae</taxon>
        <taxon>Glonium</taxon>
    </lineage>
</organism>
<evidence type="ECO:0000313" key="2">
    <source>
        <dbReference type="EMBL" id="OCL05520.1"/>
    </source>
</evidence>
<feature type="non-terminal residue" evidence="2">
    <location>
        <position position="1"/>
    </location>
</feature>
<evidence type="ECO:0000313" key="3">
    <source>
        <dbReference type="Proteomes" id="UP000250140"/>
    </source>
</evidence>
<keyword evidence="3" id="KW-1185">Reference proteome</keyword>
<gene>
    <name evidence="2" type="ORF">AOQ84DRAFT_258549</name>
</gene>
<feature type="non-terminal residue" evidence="2">
    <location>
        <position position="203"/>
    </location>
</feature>
<protein>
    <recommendedName>
        <fullName evidence="1">WW domain-containing protein</fullName>
    </recommendedName>
</protein>
<proteinExistence type="predicted"/>
<reference evidence="2 3" key="1">
    <citation type="journal article" date="2016" name="Nat. Commun.">
        <title>Ectomycorrhizal ecology is imprinted in the genome of the dominant symbiotic fungus Cenococcum geophilum.</title>
        <authorList>
            <consortium name="DOE Joint Genome Institute"/>
            <person name="Peter M."/>
            <person name="Kohler A."/>
            <person name="Ohm R.A."/>
            <person name="Kuo A."/>
            <person name="Krutzmann J."/>
            <person name="Morin E."/>
            <person name="Arend M."/>
            <person name="Barry K.W."/>
            <person name="Binder M."/>
            <person name="Choi C."/>
            <person name="Clum A."/>
            <person name="Copeland A."/>
            <person name="Grisel N."/>
            <person name="Haridas S."/>
            <person name="Kipfer T."/>
            <person name="LaButti K."/>
            <person name="Lindquist E."/>
            <person name="Lipzen A."/>
            <person name="Maire R."/>
            <person name="Meier B."/>
            <person name="Mihaltcheva S."/>
            <person name="Molinier V."/>
            <person name="Murat C."/>
            <person name="Poggeler S."/>
            <person name="Quandt C.A."/>
            <person name="Sperisen C."/>
            <person name="Tritt A."/>
            <person name="Tisserant E."/>
            <person name="Crous P.W."/>
            <person name="Henrissat B."/>
            <person name="Nehls U."/>
            <person name="Egli S."/>
            <person name="Spatafora J.W."/>
            <person name="Grigoriev I.V."/>
            <person name="Martin F.M."/>
        </authorList>
    </citation>
    <scope>NUCLEOTIDE SEQUENCE [LARGE SCALE GENOMIC DNA]</scope>
    <source>
        <strain evidence="2 3">CBS 207.34</strain>
    </source>
</reference>
<feature type="domain" description="WW" evidence="1">
    <location>
        <begin position="7"/>
        <end position="41"/>
    </location>
</feature>
<dbReference type="Proteomes" id="UP000250140">
    <property type="component" value="Unassembled WGS sequence"/>
</dbReference>